<keyword evidence="3" id="KW-0489">Methyltransferase</keyword>
<proteinExistence type="predicted"/>
<feature type="transmembrane region" description="Helical" evidence="1">
    <location>
        <begin position="122"/>
        <end position="142"/>
    </location>
</feature>
<feature type="transmembrane region" description="Helical" evidence="1">
    <location>
        <begin position="149"/>
        <end position="171"/>
    </location>
</feature>
<comment type="caution">
    <text evidence="3">The sequence shown here is derived from an EMBL/GenBank/DDBJ whole genome shotgun (WGS) entry which is preliminary data.</text>
</comment>
<dbReference type="PATRIC" id="fig|74704.6.peg.579"/>
<feature type="domain" description="Prepilin peptidase A24 N-terminal" evidence="2">
    <location>
        <begin position="7"/>
        <end position="86"/>
    </location>
</feature>
<dbReference type="GO" id="GO:0006465">
    <property type="term" value="P:signal peptide processing"/>
    <property type="evidence" value="ECO:0007669"/>
    <property type="project" value="TreeGrafter"/>
</dbReference>
<name>A0A0M2P0T4_STACC</name>
<dbReference type="AlphaFoldDB" id="A0A0M2P0T4"/>
<evidence type="ECO:0000256" key="1">
    <source>
        <dbReference type="SAM" id="Phobius"/>
    </source>
</evidence>
<keyword evidence="1" id="KW-0812">Transmembrane</keyword>
<evidence type="ECO:0000313" key="3">
    <source>
        <dbReference type="EMBL" id="KKI63518.1"/>
    </source>
</evidence>
<dbReference type="GO" id="GO:0004190">
    <property type="term" value="F:aspartic-type endopeptidase activity"/>
    <property type="evidence" value="ECO:0007669"/>
    <property type="project" value="TreeGrafter"/>
</dbReference>
<dbReference type="EMBL" id="LAKJ01000013">
    <property type="protein sequence ID" value="KKI63518.1"/>
    <property type="molecule type" value="Genomic_DNA"/>
</dbReference>
<dbReference type="GO" id="GO:0005886">
    <property type="term" value="C:plasma membrane"/>
    <property type="evidence" value="ECO:0007669"/>
    <property type="project" value="TreeGrafter"/>
</dbReference>
<evidence type="ECO:0000259" key="2">
    <source>
        <dbReference type="Pfam" id="PF06750"/>
    </source>
</evidence>
<feature type="transmembrane region" description="Helical" evidence="1">
    <location>
        <begin position="210"/>
        <end position="230"/>
    </location>
</feature>
<keyword evidence="1" id="KW-1133">Transmembrane helix</keyword>
<dbReference type="GO" id="GO:0008168">
    <property type="term" value="F:methyltransferase activity"/>
    <property type="evidence" value="ECO:0007669"/>
    <property type="project" value="UniProtKB-KW"/>
</dbReference>
<gene>
    <name evidence="3" type="ORF">UF66_0565</name>
</gene>
<dbReference type="InterPro" id="IPR010627">
    <property type="entry name" value="Prepilin_pept_A24_N"/>
</dbReference>
<protein>
    <submittedName>
        <fullName evidence="3">N-methyltransferase</fullName>
    </submittedName>
</protein>
<feature type="transmembrane region" description="Helical" evidence="1">
    <location>
        <begin position="70"/>
        <end position="87"/>
    </location>
</feature>
<dbReference type="PANTHER" id="PTHR30487:SF0">
    <property type="entry name" value="PREPILIN LEADER PEPTIDASE_N-METHYLTRANSFERASE-RELATED"/>
    <property type="match status" value="1"/>
</dbReference>
<accession>A0A0M2P0T4</accession>
<dbReference type="GO" id="GO:0032259">
    <property type="term" value="P:methylation"/>
    <property type="evidence" value="ECO:0007669"/>
    <property type="project" value="UniProtKB-KW"/>
</dbReference>
<dbReference type="Pfam" id="PF06750">
    <property type="entry name" value="A24_N_bact"/>
    <property type="match status" value="1"/>
</dbReference>
<organism evidence="3 4">
    <name type="scientific">Staphylococcus cohnii subsp. cohnii</name>
    <dbReference type="NCBI Taxonomy" id="74704"/>
    <lineage>
        <taxon>Bacteria</taxon>
        <taxon>Bacillati</taxon>
        <taxon>Bacillota</taxon>
        <taxon>Bacilli</taxon>
        <taxon>Bacillales</taxon>
        <taxon>Staphylococcaceae</taxon>
        <taxon>Staphylococcus</taxon>
        <taxon>Staphylococcus cohnii species complex</taxon>
    </lineage>
</organism>
<keyword evidence="3" id="KW-0808">Transferase</keyword>
<dbReference type="Proteomes" id="UP000034455">
    <property type="component" value="Unassembled WGS sequence"/>
</dbReference>
<keyword evidence="1" id="KW-0472">Membrane</keyword>
<evidence type="ECO:0000313" key="4">
    <source>
        <dbReference type="Proteomes" id="UP000034455"/>
    </source>
</evidence>
<dbReference type="PANTHER" id="PTHR30487">
    <property type="entry name" value="TYPE 4 PREPILIN-LIKE PROTEINS LEADER PEPTIDE-PROCESSING ENZYME"/>
    <property type="match status" value="1"/>
</dbReference>
<dbReference type="InterPro" id="IPR050882">
    <property type="entry name" value="Prepilin_peptidase/N-MTase"/>
</dbReference>
<sequence>MLILFVVCPVLFSFLYQLCFVETFNLKYLATRSKCDFCNKQLRYRDIIPIFSYIRLLGKTSCCKQPLSRLYILGEVLSLVPALYLIFNPSAKSLCTFICIYLFLLVFALYDIQTLSIPLHTFLIFAFSSTVIIDGNLFYFVITTLLLHIFYFLFKNAIGYGDILICSLLSYLIPYSIFINVLFLTCLIGSIFSTILVLKTRKRKIKIPFIPFIYIAFCIETVLSHFRIFWGSL</sequence>
<feature type="transmembrane region" description="Helical" evidence="1">
    <location>
        <begin position="94"/>
        <end position="110"/>
    </location>
</feature>
<reference evidence="3 4" key="1">
    <citation type="submission" date="2015-03" db="EMBL/GenBank/DDBJ databases">
        <title>Genome Assembly of Staphylococcus cohnii subsp. cohnii strain G22B2.</title>
        <authorList>
            <person name="Nair G."/>
            <person name="Kaur G."/>
            <person name="Khatri I."/>
            <person name="Singh N.K."/>
            <person name="Sathyabama S."/>
            <person name="Maurya S.K."/>
            <person name="Subramanian S."/>
            <person name="Agrewala J.N."/>
            <person name="Mayilraj S."/>
        </authorList>
    </citation>
    <scope>NUCLEOTIDE SEQUENCE [LARGE SCALE GENOMIC DNA]</scope>
    <source>
        <strain evidence="3 4">G22B2</strain>
    </source>
</reference>
<feature type="transmembrane region" description="Helical" evidence="1">
    <location>
        <begin position="177"/>
        <end position="198"/>
    </location>
</feature>